<dbReference type="GO" id="GO:0016887">
    <property type="term" value="F:ATP hydrolysis activity"/>
    <property type="evidence" value="ECO:0007669"/>
    <property type="project" value="InterPro"/>
</dbReference>
<dbReference type="InterPro" id="IPR050107">
    <property type="entry name" value="ABC_carbohydrate_import_ATPase"/>
</dbReference>
<evidence type="ECO:0000256" key="4">
    <source>
        <dbReference type="ARBA" id="ARBA00022840"/>
    </source>
</evidence>
<dbReference type="SMART" id="SM00382">
    <property type="entry name" value="AAA"/>
    <property type="match status" value="2"/>
</dbReference>
<dbReference type="InterPro" id="IPR027417">
    <property type="entry name" value="P-loop_NTPase"/>
</dbReference>
<evidence type="ECO:0000259" key="5">
    <source>
        <dbReference type="PROSITE" id="PS50893"/>
    </source>
</evidence>
<evidence type="ECO:0000256" key="2">
    <source>
        <dbReference type="ARBA" id="ARBA00022737"/>
    </source>
</evidence>
<dbReference type="CDD" id="cd03215">
    <property type="entry name" value="ABC_Carb_Monos_II"/>
    <property type="match status" value="1"/>
</dbReference>
<dbReference type="AlphaFoldDB" id="A0A7Z0ENA1"/>
<gene>
    <name evidence="6" type="ORF">HNR10_002918</name>
</gene>
<sequence>MKPNHDRSQGRPLVRVHGLTKSFGPTTALDRVDLTVSAGEVLAVVGHNGSGKSTLVKLLAGYHTPDSGAIETRTGDGAETELRFIHQDLGLVGSLSTVENLSLGAISGLGALGRIRGADERREADELVRRFGVDFEVDRPVDELSPAERTIVAIARALRGWDEEQDVVLVLDEPTASLHGAEVDRLMAVVRAVAERGAGILFISHRLDEVLGVADTVVALRNGGVVGDVACSETDYAGLVRMVAGEEVEELGTRTSEPGDVVLRVSDLEGDAIRGISLRVRAGEIVGVAGILGSGRDELCAAIFGGRTYRSGSIEISGRPLRAGDLRASIGRGAAYVPGDRHKYGAVMSMTASENLMSVRIPQTQKPWERVRAADEAREAQHWFATCGVVPDKPHMELSHFSGGNQQKVVLAKWLRTRPGLLLLEEPTQGVDIGAKSLIHRLVAATADQGTAVLVASSEAKELAQLCDRVLVLSEGELVDELSGTRLTETAILNASVPS</sequence>
<evidence type="ECO:0000313" key="7">
    <source>
        <dbReference type="Proteomes" id="UP000572051"/>
    </source>
</evidence>
<protein>
    <submittedName>
        <fullName evidence="6">Ribose transport system ATP-binding protein</fullName>
    </submittedName>
</protein>
<keyword evidence="7" id="KW-1185">Reference proteome</keyword>
<feature type="domain" description="ABC transporter" evidence="5">
    <location>
        <begin position="256"/>
        <end position="495"/>
    </location>
</feature>
<dbReference type="Gene3D" id="3.40.50.300">
    <property type="entry name" value="P-loop containing nucleotide triphosphate hydrolases"/>
    <property type="match status" value="2"/>
</dbReference>
<dbReference type="Pfam" id="PF00005">
    <property type="entry name" value="ABC_tran"/>
    <property type="match status" value="2"/>
</dbReference>
<dbReference type="InterPro" id="IPR003593">
    <property type="entry name" value="AAA+_ATPase"/>
</dbReference>
<comment type="caution">
    <text evidence="6">The sequence shown here is derived from an EMBL/GenBank/DDBJ whole genome shotgun (WGS) entry which is preliminary data.</text>
</comment>
<keyword evidence="1" id="KW-0813">Transport</keyword>
<name>A0A7Z0ENA1_9ACTN</name>
<keyword evidence="3" id="KW-0547">Nucleotide-binding</keyword>
<evidence type="ECO:0000256" key="1">
    <source>
        <dbReference type="ARBA" id="ARBA00022448"/>
    </source>
</evidence>
<reference evidence="6 7" key="1">
    <citation type="submission" date="2020-07" db="EMBL/GenBank/DDBJ databases">
        <title>Sequencing the genomes of 1000 actinobacteria strains.</title>
        <authorList>
            <person name="Klenk H.-P."/>
        </authorList>
    </citation>
    <scope>NUCLEOTIDE SEQUENCE [LARGE SCALE GENOMIC DNA]</scope>
    <source>
        <strain evidence="6 7">DSM 44442</strain>
    </source>
</reference>
<feature type="domain" description="ABC transporter" evidence="5">
    <location>
        <begin position="14"/>
        <end position="247"/>
    </location>
</feature>
<dbReference type="InterPro" id="IPR017871">
    <property type="entry name" value="ABC_transporter-like_CS"/>
</dbReference>
<dbReference type="PANTHER" id="PTHR43790">
    <property type="entry name" value="CARBOHYDRATE TRANSPORT ATP-BINDING PROTEIN MG119-RELATED"/>
    <property type="match status" value="1"/>
</dbReference>
<dbReference type="PROSITE" id="PS00211">
    <property type="entry name" value="ABC_TRANSPORTER_1"/>
    <property type="match status" value="1"/>
</dbReference>
<dbReference type="SUPFAM" id="SSF52540">
    <property type="entry name" value="P-loop containing nucleoside triphosphate hydrolases"/>
    <property type="match status" value="2"/>
</dbReference>
<evidence type="ECO:0000313" key="6">
    <source>
        <dbReference type="EMBL" id="NYJ35037.1"/>
    </source>
</evidence>
<dbReference type="PROSITE" id="PS50893">
    <property type="entry name" value="ABC_TRANSPORTER_2"/>
    <property type="match status" value="2"/>
</dbReference>
<accession>A0A7Z0ENA1</accession>
<organism evidence="6 7">
    <name type="scientific">Nocardiopsis aegyptia</name>
    <dbReference type="NCBI Taxonomy" id="220378"/>
    <lineage>
        <taxon>Bacteria</taxon>
        <taxon>Bacillati</taxon>
        <taxon>Actinomycetota</taxon>
        <taxon>Actinomycetes</taxon>
        <taxon>Streptosporangiales</taxon>
        <taxon>Nocardiopsidaceae</taxon>
        <taxon>Nocardiopsis</taxon>
    </lineage>
</organism>
<proteinExistence type="predicted"/>
<evidence type="ECO:0000256" key="3">
    <source>
        <dbReference type="ARBA" id="ARBA00022741"/>
    </source>
</evidence>
<dbReference type="EMBL" id="JACCFS010000001">
    <property type="protein sequence ID" value="NYJ35037.1"/>
    <property type="molecule type" value="Genomic_DNA"/>
</dbReference>
<keyword evidence="2" id="KW-0677">Repeat</keyword>
<dbReference type="CDD" id="cd03216">
    <property type="entry name" value="ABC_Carb_Monos_I"/>
    <property type="match status" value="1"/>
</dbReference>
<dbReference type="Proteomes" id="UP000572051">
    <property type="component" value="Unassembled WGS sequence"/>
</dbReference>
<dbReference type="PANTHER" id="PTHR43790:SF9">
    <property type="entry name" value="GALACTOFURANOSE TRANSPORTER ATP-BINDING PROTEIN YTFR"/>
    <property type="match status" value="1"/>
</dbReference>
<dbReference type="InterPro" id="IPR003439">
    <property type="entry name" value="ABC_transporter-like_ATP-bd"/>
</dbReference>
<dbReference type="RefSeq" id="WP_179823968.1">
    <property type="nucleotide sequence ID" value="NZ_JACCFS010000001.1"/>
</dbReference>
<dbReference type="GO" id="GO:0005524">
    <property type="term" value="F:ATP binding"/>
    <property type="evidence" value="ECO:0007669"/>
    <property type="project" value="UniProtKB-KW"/>
</dbReference>
<keyword evidence="4 6" id="KW-0067">ATP-binding</keyword>